<comment type="caution">
    <text evidence="1">The sequence shown here is derived from an EMBL/GenBank/DDBJ whole genome shotgun (WGS) entry which is preliminary data.</text>
</comment>
<reference evidence="1" key="1">
    <citation type="submission" date="2021-06" db="EMBL/GenBank/DDBJ databases">
        <authorList>
            <person name="Kallberg Y."/>
            <person name="Tangrot J."/>
            <person name="Rosling A."/>
        </authorList>
    </citation>
    <scope>NUCLEOTIDE SEQUENCE</scope>
    <source>
        <strain evidence="1">IN212</strain>
    </source>
</reference>
<dbReference type="Proteomes" id="UP000789396">
    <property type="component" value="Unassembled WGS sequence"/>
</dbReference>
<evidence type="ECO:0000313" key="1">
    <source>
        <dbReference type="EMBL" id="CAG8812501.1"/>
    </source>
</evidence>
<protein>
    <submittedName>
        <fullName evidence="1">119_t:CDS:1</fullName>
    </submittedName>
</protein>
<dbReference type="OrthoDB" id="2423209at2759"/>
<dbReference type="EMBL" id="CAJVPZ010087040">
    <property type="protein sequence ID" value="CAG8812501.1"/>
    <property type="molecule type" value="Genomic_DNA"/>
</dbReference>
<keyword evidence="2" id="KW-1185">Reference proteome</keyword>
<evidence type="ECO:0000313" key="2">
    <source>
        <dbReference type="Proteomes" id="UP000789396"/>
    </source>
</evidence>
<proteinExistence type="predicted"/>
<dbReference type="AlphaFoldDB" id="A0A9N9K5R2"/>
<organism evidence="1 2">
    <name type="scientific">Racocetra fulgida</name>
    <dbReference type="NCBI Taxonomy" id="60492"/>
    <lineage>
        <taxon>Eukaryota</taxon>
        <taxon>Fungi</taxon>
        <taxon>Fungi incertae sedis</taxon>
        <taxon>Mucoromycota</taxon>
        <taxon>Glomeromycotina</taxon>
        <taxon>Glomeromycetes</taxon>
        <taxon>Diversisporales</taxon>
        <taxon>Gigasporaceae</taxon>
        <taxon>Racocetra</taxon>
    </lineage>
</organism>
<feature type="non-terminal residue" evidence="1">
    <location>
        <position position="89"/>
    </location>
</feature>
<feature type="non-terminal residue" evidence="1">
    <location>
        <position position="1"/>
    </location>
</feature>
<sequence>DTQFIEFDKQILLMKGLKVVKRNVSKFYKTVAEELIWSSLNYENKQIPVNEASLKDKILKVILKYTDEDNISLELFKLTAKYDPTTNQT</sequence>
<gene>
    <name evidence="1" type="ORF">RFULGI_LOCUS18916</name>
</gene>
<accession>A0A9N9K5R2</accession>
<name>A0A9N9K5R2_9GLOM</name>